<gene>
    <name evidence="1" type="ORF">PBL1C_77</name>
</gene>
<dbReference type="Proteomes" id="UP000241940">
    <property type="component" value="Segment"/>
</dbReference>
<organism evidence="1 2">
    <name type="scientific">Paenibacillus phage PBL1c</name>
    <dbReference type="NCBI Taxonomy" id="2070194"/>
    <lineage>
        <taxon>Viruses</taxon>
        <taxon>Duplodnaviria</taxon>
        <taxon>Heunggongvirae</taxon>
        <taxon>Uroviricota</taxon>
        <taxon>Caudoviricetes</taxon>
        <taxon>Fernvirus</taxon>
        <taxon>Fernvirus PBL1c</taxon>
    </lineage>
</organism>
<proteinExistence type="predicted"/>
<keyword evidence="2" id="KW-1185">Reference proteome</keyword>
<protein>
    <submittedName>
        <fullName evidence="1">Uncharacterized protein</fullName>
    </submittedName>
</protein>
<accession>A0A2I7SCC5</accession>
<name>A0A2I7SCC5_9CAUD</name>
<reference evidence="2" key="1">
    <citation type="submission" date="2017-12" db="EMBL/GenBank/DDBJ databases">
        <authorList>
            <person name="Dingman D."/>
            <person name="Mangohig J."/>
            <person name="Merrill B.D."/>
            <person name="Ward A.T."/>
            <person name="Berg J.A."/>
            <person name="Hilton J.A."/>
            <person name="Fajardo C.P."/>
            <person name="Walker J.K."/>
            <person name="Bakhiet N."/>
            <person name="Field C."/>
            <person name="Stahly D.P."/>
            <person name="Breakwell D.P."/>
            <person name="Grose J.H."/>
            <person name="Hope S."/>
            <person name="Tsourkas P.K."/>
        </authorList>
    </citation>
    <scope>NUCLEOTIDE SEQUENCE [LARGE SCALE GENOMIC DNA]</scope>
</reference>
<dbReference type="EMBL" id="MG727698">
    <property type="protein sequence ID" value="AUS03544.1"/>
    <property type="molecule type" value="Genomic_DNA"/>
</dbReference>
<evidence type="ECO:0000313" key="1">
    <source>
        <dbReference type="EMBL" id="AUS03544.1"/>
    </source>
</evidence>
<sequence length="58" mass="7147">MILKWIKRTESENNQLRINRKGNENKEKDTLNRRSLLNQREYRCIEDNKTAQEARRML</sequence>
<evidence type="ECO:0000313" key="2">
    <source>
        <dbReference type="Proteomes" id="UP000241940"/>
    </source>
</evidence>